<evidence type="ECO:0000256" key="1">
    <source>
        <dbReference type="ARBA" id="ARBA00004651"/>
    </source>
</evidence>
<dbReference type="InterPro" id="IPR022646">
    <property type="entry name" value="SecD/SecF_CS"/>
</dbReference>
<dbReference type="KEGG" id="blep:AL038_10805"/>
<evidence type="ECO:0000256" key="11">
    <source>
        <dbReference type="HAMAP-Rule" id="MF_01463"/>
    </source>
</evidence>
<organism evidence="16 17">
    <name type="scientific">Beggiatoa leptomitoformis</name>
    <dbReference type="NCBI Taxonomy" id="288004"/>
    <lineage>
        <taxon>Bacteria</taxon>
        <taxon>Pseudomonadati</taxon>
        <taxon>Pseudomonadota</taxon>
        <taxon>Gammaproteobacteria</taxon>
        <taxon>Thiotrichales</taxon>
        <taxon>Thiotrichaceae</taxon>
        <taxon>Beggiatoa</taxon>
    </lineage>
</organism>
<evidence type="ECO:0000256" key="9">
    <source>
        <dbReference type="ARBA" id="ARBA00060774"/>
    </source>
</evidence>
<dbReference type="InterPro" id="IPR048634">
    <property type="entry name" value="SecD_SecF_C"/>
</dbReference>
<keyword evidence="17" id="KW-1185">Reference proteome</keyword>
<keyword evidence="6 11" id="KW-1133">Transmembrane helix</keyword>
<comment type="similarity">
    <text evidence="9 11">Belongs to the SecD/SecF family. SecD subfamily.</text>
</comment>
<evidence type="ECO:0000313" key="17">
    <source>
        <dbReference type="Proteomes" id="UP000234271"/>
    </source>
</evidence>
<protein>
    <recommendedName>
        <fullName evidence="10 11">Protein translocase subunit SecD</fullName>
    </recommendedName>
</protein>
<dbReference type="GO" id="GO:0005886">
    <property type="term" value="C:plasma membrane"/>
    <property type="evidence" value="ECO:0007669"/>
    <property type="project" value="UniProtKB-SubCell"/>
</dbReference>
<evidence type="ECO:0000256" key="10">
    <source>
        <dbReference type="ARBA" id="ARBA00068220"/>
    </source>
</evidence>
<evidence type="ECO:0000256" key="2">
    <source>
        <dbReference type="ARBA" id="ARBA00022448"/>
    </source>
</evidence>
<feature type="transmembrane region" description="Helical" evidence="11">
    <location>
        <begin position="555"/>
        <end position="577"/>
    </location>
</feature>
<evidence type="ECO:0000259" key="14">
    <source>
        <dbReference type="Pfam" id="PF21760"/>
    </source>
</evidence>
<comment type="subcellular location">
    <subcellularLocation>
        <location evidence="1 11">Cell membrane</location>
        <topology evidence="1 11">Multi-pass membrane protein</topology>
    </subcellularLocation>
</comment>
<evidence type="ECO:0000256" key="8">
    <source>
        <dbReference type="ARBA" id="ARBA00023136"/>
    </source>
</evidence>
<evidence type="ECO:0000256" key="6">
    <source>
        <dbReference type="ARBA" id="ARBA00022989"/>
    </source>
</evidence>
<dbReference type="Gene3D" id="3.30.1360.200">
    <property type="match status" value="1"/>
</dbReference>
<dbReference type="FunFam" id="3.30.70.3400:FF:000003">
    <property type="entry name" value="Preprotein translocase subunit SecD"/>
    <property type="match status" value="1"/>
</dbReference>
<dbReference type="InterPro" id="IPR022813">
    <property type="entry name" value="SecD/SecF_arch_bac"/>
</dbReference>
<sequence length="621" mass="67714">MNQYPLWKYILIGVVIFIGSLFALPNLFGEDPAIQISPPYARNVTLDDTIKQNAETALKGANLSYFGVELTPERLLIRFANTDTQLKAYSVLTDTMKGYIVAQNLAPATPAWLSALGAKPMYLGLDLRGGVHFLMQVDMKAAIQQDEEIATNDMRTLFRGEKLRYQSLSRIATGGIEVVFPDTDTRDKARQLIQKDFTDLIITEKDTVDSFGLRMNFNEKAIKTRQGSAVEQNITTLRNRINELGVAEPVIQQQGTERIVVQLPGVQDTARAKEILGATATLEFRLVEGTPSEWAEAQRSNKIPLNARLYDRRDGSPILLKRNVIVTGDQISGAAATIDQRSGSPAASVKLNSKGADRMFETTRENVGKPMAVVFIEYKTESTKGADGQEIKTRRKVEEVINVATIQEAFGKSFQITGLGSGEAHNLALLLRAGALKAPMEIVEERTVGPSLGQENITQGFLSITIAFIGVLIFMAVRYHIFGIVANVALLMNVVLLIALLSMIQATLTLPGLAGIVLTLGMAVDANVLIYERIREELHNGNSPQASIHAGFDKAFATIADSNITTLIAGIVLFSFGTGPIKGFAVVLCLGILTSMFTAIMISRAVINYFYGGKKLTTLPV</sequence>
<dbReference type="InterPro" id="IPR048631">
    <property type="entry name" value="SecD_1st"/>
</dbReference>
<dbReference type="GO" id="GO:0043952">
    <property type="term" value="P:protein transport by the Sec complex"/>
    <property type="evidence" value="ECO:0007669"/>
    <property type="project" value="UniProtKB-UniRule"/>
</dbReference>
<feature type="transmembrane region" description="Helical" evidence="11">
    <location>
        <begin position="583"/>
        <end position="607"/>
    </location>
</feature>
<evidence type="ECO:0000256" key="4">
    <source>
        <dbReference type="ARBA" id="ARBA00022692"/>
    </source>
</evidence>
<dbReference type="InterPro" id="IPR055344">
    <property type="entry name" value="SecD_SecF_C_bact"/>
</dbReference>
<dbReference type="NCBIfam" id="TIGR01129">
    <property type="entry name" value="secD"/>
    <property type="match status" value="1"/>
</dbReference>
<comment type="caution">
    <text evidence="11">Lacks conserved residue(s) required for the propagation of feature annotation.</text>
</comment>
<evidence type="ECO:0000256" key="7">
    <source>
        <dbReference type="ARBA" id="ARBA00023010"/>
    </source>
</evidence>
<dbReference type="PANTHER" id="PTHR30081">
    <property type="entry name" value="PROTEIN-EXPORT MEMBRANE PROTEIN SEC"/>
    <property type="match status" value="1"/>
</dbReference>
<keyword evidence="3 11" id="KW-1003">Cell membrane</keyword>
<dbReference type="Pfam" id="PF02355">
    <property type="entry name" value="SecD_SecF_C"/>
    <property type="match status" value="1"/>
</dbReference>
<comment type="subunit">
    <text evidence="11">Forms a complex with SecF. Part of the essential Sec protein translocation apparatus which comprises SecA, SecYEG and auxiliary proteins SecDF-YajC and YidC.</text>
</comment>
<dbReference type="AlphaFoldDB" id="A0A2N9YGH7"/>
<evidence type="ECO:0000259" key="13">
    <source>
        <dbReference type="Pfam" id="PF13721"/>
    </source>
</evidence>
<reference evidence="17" key="1">
    <citation type="submission" date="2016-12" db="EMBL/GenBank/DDBJ databases">
        <title>Complete Genome Sequence of Beggiatoa leptomitiformis D-401.</title>
        <authorList>
            <person name="Fomenkov A."/>
            <person name="Vincze T."/>
            <person name="Grabovich M."/>
            <person name="Anton B.P."/>
            <person name="Dubinina G."/>
            <person name="Orlova M."/>
            <person name="Belousova E."/>
            <person name="Roberts R.J."/>
        </authorList>
    </citation>
    <scope>NUCLEOTIDE SEQUENCE [LARGE SCALE GENOMIC DNA]</scope>
    <source>
        <strain evidence="17">D-401</strain>
    </source>
</reference>
<gene>
    <name evidence="11 16" type="primary">secD</name>
    <name evidence="16" type="ORF">BLE401_13465</name>
</gene>
<dbReference type="InterPro" id="IPR005791">
    <property type="entry name" value="SecD"/>
</dbReference>
<evidence type="ECO:0000256" key="3">
    <source>
        <dbReference type="ARBA" id="ARBA00022475"/>
    </source>
</evidence>
<dbReference type="FunFam" id="3.30.1360.200:FF:000001">
    <property type="entry name" value="Protein translocase subunit SecD"/>
    <property type="match status" value="1"/>
</dbReference>
<feature type="domain" description="Protein translocase subunit SecDF P1" evidence="14">
    <location>
        <begin position="230"/>
        <end position="288"/>
    </location>
</feature>
<dbReference type="EMBL" id="CP018889">
    <property type="protein sequence ID" value="AUI69597.1"/>
    <property type="molecule type" value="Genomic_DNA"/>
</dbReference>
<feature type="domain" description="Protein export membrane protein SecD/SecF C-terminal" evidence="12">
    <location>
        <begin position="439"/>
        <end position="609"/>
    </location>
</feature>
<keyword evidence="7 11" id="KW-0811">Translocation</keyword>
<dbReference type="InterPro" id="IPR054384">
    <property type="entry name" value="SecDF_P1_head"/>
</dbReference>
<feature type="transmembrane region" description="Helical" evidence="11">
    <location>
        <begin position="460"/>
        <end position="477"/>
    </location>
</feature>
<evidence type="ECO:0000259" key="15">
    <source>
        <dbReference type="Pfam" id="PF22599"/>
    </source>
</evidence>
<dbReference type="STRING" id="288004.AL038_10805"/>
<dbReference type="GO" id="GO:0006605">
    <property type="term" value="P:protein targeting"/>
    <property type="evidence" value="ECO:0007669"/>
    <property type="project" value="UniProtKB-UniRule"/>
</dbReference>
<feature type="transmembrane region" description="Helical" evidence="11">
    <location>
        <begin position="7"/>
        <end position="28"/>
    </location>
</feature>
<dbReference type="NCBIfam" id="TIGR00916">
    <property type="entry name" value="2A0604s01"/>
    <property type="match status" value="1"/>
</dbReference>
<comment type="function">
    <text evidence="11">Part of the Sec protein translocase complex. Interacts with the SecYEG preprotein conducting channel. SecDF uses the proton motive force (PMF) to complete protein translocation after the ATP-dependent function of SecA.</text>
</comment>
<keyword evidence="4 11" id="KW-0812">Transmembrane</keyword>
<keyword evidence="2 11" id="KW-0813">Transport</keyword>
<dbReference type="GO" id="GO:0015450">
    <property type="term" value="F:protein-transporting ATPase activity"/>
    <property type="evidence" value="ECO:0007669"/>
    <property type="project" value="InterPro"/>
</dbReference>
<name>A0A2N9YGH7_9GAMM</name>
<dbReference type="RefSeq" id="WP_062152725.1">
    <property type="nucleotide sequence ID" value="NZ_CP012373.2"/>
</dbReference>
<dbReference type="Gene3D" id="3.30.70.3400">
    <property type="match status" value="2"/>
</dbReference>
<dbReference type="Pfam" id="PF13721">
    <property type="entry name" value="SecD-TM1"/>
    <property type="match status" value="1"/>
</dbReference>
<accession>A0A2N9YGH7</accession>
<feature type="domain" description="SecD export protein N-terminal TM" evidence="13">
    <location>
        <begin position="1"/>
        <end position="103"/>
    </location>
</feature>
<proteinExistence type="inferred from homology"/>
<dbReference type="Pfam" id="PF21760">
    <property type="entry name" value="SecD_1st"/>
    <property type="match status" value="1"/>
</dbReference>
<dbReference type="HAMAP" id="MF_01463_B">
    <property type="entry name" value="SecD_B"/>
    <property type="match status" value="1"/>
</dbReference>
<dbReference type="PANTHER" id="PTHR30081:SF1">
    <property type="entry name" value="PROTEIN TRANSLOCASE SUBUNIT SECD"/>
    <property type="match status" value="1"/>
</dbReference>
<evidence type="ECO:0000259" key="12">
    <source>
        <dbReference type="Pfam" id="PF02355"/>
    </source>
</evidence>
<dbReference type="FunFam" id="1.20.1640.10:FF:000004">
    <property type="entry name" value="Protein translocase subunit SecD"/>
    <property type="match status" value="1"/>
</dbReference>
<dbReference type="Pfam" id="PF22599">
    <property type="entry name" value="SecDF_P1_head"/>
    <property type="match status" value="1"/>
</dbReference>
<dbReference type="OrthoDB" id="9805019at2"/>
<dbReference type="GO" id="GO:0065002">
    <property type="term" value="P:intracellular protein transmembrane transport"/>
    <property type="evidence" value="ECO:0007669"/>
    <property type="project" value="UniProtKB-UniRule"/>
</dbReference>
<dbReference type="Gene3D" id="1.20.1640.10">
    <property type="entry name" value="Multidrug efflux transporter AcrB transmembrane domain"/>
    <property type="match status" value="1"/>
</dbReference>
<dbReference type="InterPro" id="IPR027398">
    <property type="entry name" value="SecD-TM"/>
</dbReference>
<dbReference type="Pfam" id="PF07549">
    <property type="entry name" value="Sec_GG"/>
    <property type="match status" value="1"/>
</dbReference>
<keyword evidence="5 11" id="KW-0653">Protein transport</keyword>
<keyword evidence="8 11" id="KW-0472">Membrane</keyword>
<dbReference type="SUPFAM" id="SSF82866">
    <property type="entry name" value="Multidrug efflux transporter AcrB transmembrane domain"/>
    <property type="match status" value="1"/>
</dbReference>
<evidence type="ECO:0000313" key="16">
    <source>
        <dbReference type="EMBL" id="AUI69597.1"/>
    </source>
</evidence>
<dbReference type="Proteomes" id="UP000234271">
    <property type="component" value="Chromosome"/>
</dbReference>
<evidence type="ECO:0000256" key="5">
    <source>
        <dbReference type="ARBA" id="ARBA00022927"/>
    </source>
</evidence>
<feature type="domain" description="SecDF P1 head subdomain" evidence="15">
    <location>
        <begin position="309"/>
        <end position="438"/>
    </location>
</feature>